<comment type="caution">
    <text evidence="1">The sequence shown here is derived from an EMBL/GenBank/DDBJ whole genome shotgun (WGS) entry which is preliminary data.</text>
</comment>
<gene>
    <name evidence="1" type="ORF">F5148DRAFT_260637</name>
</gene>
<name>A0ACC0U481_9AGAM</name>
<accession>A0ACC0U481</accession>
<organism evidence="1 2">
    <name type="scientific">Russula earlei</name>
    <dbReference type="NCBI Taxonomy" id="71964"/>
    <lineage>
        <taxon>Eukaryota</taxon>
        <taxon>Fungi</taxon>
        <taxon>Dikarya</taxon>
        <taxon>Basidiomycota</taxon>
        <taxon>Agaricomycotina</taxon>
        <taxon>Agaricomycetes</taxon>
        <taxon>Russulales</taxon>
        <taxon>Russulaceae</taxon>
        <taxon>Russula</taxon>
    </lineage>
</organism>
<proteinExistence type="predicted"/>
<keyword evidence="2" id="KW-1185">Reference proteome</keyword>
<protein>
    <submittedName>
        <fullName evidence="1">Uncharacterized protein</fullName>
    </submittedName>
</protein>
<evidence type="ECO:0000313" key="1">
    <source>
        <dbReference type="EMBL" id="KAI9460349.1"/>
    </source>
</evidence>
<reference evidence="1" key="1">
    <citation type="submission" date="2021-03" db="EMBL/GenBank/DDBJ databases">
        <title>Evolutionary priming and transition to the ectomycorrhizal habit in an iconic lineage of mushroom-forming fungi: is preadaptation a requirement?</title>
        <authorList>
            <consortium name="DOE Joint Genome Institute"/>
            <person name="Looney B.P."/>
            <person name="Miyauchi S."/>
            <person name="Morin E."/>
            <person name="Drula E."/>
            <person name="Courty P.E."/>
            <person name="Chicoki N."/>
            <person name="Fauchery L."/>
            <person name="Kohler A."/>
            <person name="Kuo A."/>
            <person name="LaButti K."/>
            <person name="Pangilinan J."/>
            <person name="Lipzen A."/>
            <person name="Riley R."/>
            <person name="Andreopoulos W."/>
            <person name="He G."/>
            <person name="Johnson J."/>
            <person name="Barry K.W."/>
            <person name="Grigoriev I.V."/>
            <person name="Nagy L."/>
            <person name="Hibbett D."/>
            <person name="Henrissat B."/>
            <person name="Matheny P.B."/>
            <person name="Labbe J."/>
            <person name="Martin A.F."/>
        </authorList>
    </citation>
    <scope>NUCLEOTIDE SEQUENCE</scope>
    <source>
        <strain evidence="1">BPL698</strain>
    </source>
</reference>
<dbReference type="EMBL" id="JAGFNK010000189">
    <property type="protein sequence ID" value="KAI9460349.1"/>
    <property type="molecule type" value="Genomic_DNA"/>
</dbReference>
<evidence type="ECO:0000313" key="2">
    <source>
        <dbReference type="Proteomes" id="UP001207468"/>
    </source>
</evidence>
<sequence>MGLFEQIQGKMKSARWSWNGEFPIGDSTPVPSSGISHSTAQLSTLLDRASSLHASELSAFSTLPKAAGGCASDRGFLRLRNILAGGTLSDRLSALTLMVQGAPLHNVRALEALKSSTERGRGGLGASQETEKGKCKGAGREEA</sequence>
<dbReference type="Proteomes" id="UP001207468">
    <property type="component" value="Unassembled WGS sequence"/>
</dbReference>